<comment type="subcellular location">
    <subcellularLocation>
        <location evidence="1">Cytoplasm</location>
    </subcellularLocation>
    <subcellularLocation>
        <location evidence="2">Golgi apparatus</location>
    </subcellularLocation>
</comment>
<dbReference type="Pfam" id="PF04949">
    <property type="entry name" value="Transcrip_act"/>
    <property type="match status" value="1"/>
</dbReference>
<evidence type="ECO:0000256" key="8">
    <source>
        <dbReference type="SAM" id="MobiDB-lite"/>
    </source>
</evidence>
<accession>Q6JJ26</accession>
<evidence type="ECO:0000313" key="10">
    <source>
        <dbReference type="EMBL" id="BAF37794.1"/>
    </source>
</evidence>
<feature type="compositionally biased region" description="Low complexity" evidence="8">
    <location>
        <begin position="11"/>
        <end position="20"/>
    </location>
</feature>
<dbReference type="EMBL" id="AH013750">
    <property type="protein sequence ID" value="AAS79606.1"/>
    <property type="molecule type" value="Genomic_DNA"/>
</dbReference>
<keyword evidence="6" id="KW-0333">Golgi apparatus</keyword>
<evidence type="ECO:0000256" key="4">
    <source>
        <dbReference type="ARBA" id="ARBA00014130"/>
    </source>
</evidence>
<dbReference type="PANTHER" id="PTHR21470:SF2">
    <property type="entry name" value="RAB6-INTERACTING GOLGIN"/>
    <property type="match status" value="1"/>
</dbReference>
<name>Q6JJ26_IPOTF</name>
<evidence type="ECO:0000256" key="2">
    <source>
        <dbReference type="ARBA" id="ARBA00004555"/>
    </source>
</evidence>
<evidence type="ECO:0000256" key="3">
    <source>
        <dbReference type="ARBA" id="ARBA00005599"/>
    </source>
</evidence>
<dbReference type="PANTHER" id="PTHR21470">
    <property type="entry name" value="RAB6-INTERACTING PROTEIN GORAB"/>
    <property type="match status" value="1"/>
</dbReference>
<reference evidence="9" key="1">
    <citation type="journal article" date="2004" name="Breed. Sci.">
        <title>Molecular Characterization of a 313-kb Genomic Region Containing the Self-incompatibility Locus of Ipomoea trifida, a Diploid Relative of Sweet Potato.</title>
        <authorList>
            <person name="Tomita R.N."/>
            <person name="Suzuki G."/>
            <person name="Yoshida K."/>
            <person name="Yano Y."/>
            <person name="Tsuchiya T."/>
            <person name="Kakeda K."/>
            <person name="Mukai Y."/>
            <person name="Kowyama Y."/>
        </authorList>
    </citation>
    <scope>NUCLEOTIDE SEQUENCE</scope>
</reference>
<sequence length="177" mass="20339">MASPKQVMMEQQQQPQLQIPLLKNSGVISYSGNNPMGDDKAEEMTRTALSTFRAKEEEIERRRKEVTDRVQAQLGRMEEESKRLAEIREALEGFVDPAGKEAAMVRKKIDVVTRELKSLGQTCQRKEKEYKETLDAFNGKSKEKAQLITKLMELVSESERMRMKKLEELSKNVESLC</sequence>
<proteinExistence type="inferred from homology"/>
<dbReference type="InterPro" id="IPR007033">
    <property type="entry name" value="GORAB"/>
</dbReference>
<evidence type="ECO:0000256" key="7">
    <source>
        <dbReference type="ARBA" id="ARBA00023054"/>
    </source>
</evidence>
<dbReference type="AlphaFoldDB" id="Q6JJ26"/>
<evidence type="ECO:0000313" key="9">
    <source>
        <dbReference type="EMBL" id="AAS79606.1"/>
    </source>
</evidence>
<dbReference type="GO" id="GO:0005794">
    <property type="term" value="C:Golgi apparatus"/>
    <property type="evidence" value="ECO:0007669"/>
    <property type="project" value="UniProtKB-SubCell"/>
</dbReference>
<protein>
    <recommendedName>
        <fullName evidence="4">RAB6-interacting golgin</fullName>
    </recommendedName>
</protein>
<evidence type="ECO:0000256" key="5">
    <source>
        <dbReference type="ARBA" id="ARBA00022490"/>
    </source>
</evidence>
<feature type="region of interest" description="Disordered" evidence="8">
    <location>
        <begin position="1"/>
        <end position="20"/>
    </location>
</feature>
<organism evidence="9">
    <name type="scientific">Ipomoea trifida</name>
    <name type="common">Morning glory</name>
    <dbReference type="NCBI Taxonomy" id="35884"/>
    <lineage>
        <taxon>Eukaryota</taxon>
        <taxon>Viridiplantae</taxon>
        <taxon>Streptophyta</taxon>
        <taxon>Embryophyta</taxon>
        <taxon>Tracheophyta</taxon>
        <taxon>Spermatophyta</taxon>
        <taxon>Magnoliopsida</taxon>
        <taxon>eudicotyledons</taxon>
        <taxon>Gunneridae</taxon>
        <taxon>Pentapetalae</taxon>
        <taxon>asterids</taxon>
        <taxon>lamiids</taxon>
        <taxon>Solanales</taxon>
        <taxon>Convolvulaceae</taxon>
        <taxon>Ipomoeeae</taxon>
        <taxon>Ipomoea</taxon>
    </lineage>
</organism>
<keyword evidence="7" id="KW-0175">Coiled coil</keyword>
<evidence type="ECO:0000256" key="1">
    <source>
        <dbReference type="ARBA" id="ARBA00004496"/>
    </source>
</evidence>
<evidence type="ECO:0000256" key="6">
    <source>
        <dbReference type="ARBA" id="ARBA00023034"/>
    </source>
</evidence>
<reference evidence="10" key="2">
    <citation type="journal article" date="2007" name="Sex. Plant Reprod.">
        <title>Physical size of the S locus region defined by genetic recombination and genome sequencing in Ipomoea trifida, Convolvulaceae.</title>
        <authorList>
            <person name="Rahman M.H."/>
            <person name="Tsuchiya T."/>
            <person name="Suwabe K."/>
            <person name="Kohori J."/>
            <person name="Tomita R.N."/>
            <person name="Kagaya Y."/>
            <person name="Kobayashi I."/>
            <person name="Kakeda K."/>
            <person name="Kowyama Y."/>
        </authorList>
    </citation>
    <scope>NUCLEOTIDE SEQUENCE</scope>
</reference>
<comment type="similarity">
    <text evidence="3">Belongs to the GORAB family.</text>
</comment>
<dbReference type="EMBL" id="AB263748">
    <property type="protein sequence ID" value="BAF37794.1"/>
    <property type="molecule type" value="Genomic_DNA"/>
</dbReference>
<keyword evidence="5" id="KW-0963">Cytoplasm</keyword>